<dbReference type="PATRIC" id="fig|273678.4.peg.27"/>
<comment type="caution">
    <text evidence="2">The sequence shown here is derived from an EMBL/GenBank/DDBJ whole genome shotgun (WGS) entry which is preliminary data.</text>
</comment>
<dbReference type="Pfam" id="PF12846">
    <property type="entry name" value="AAA_10"/>
    <property type="match status" value="1"/>
</dbReference>
<evidence type="ECO:0000313" key="3">
    <source>
        <dbReference type="Proteomes" id="UP000033900"/>
    </source>
</evidence>
<sequence length="950" mass="105133">MPEQDSSARWIAAMQAGDLEAQKVIAGGTPSDTDSDILGKAATRAARAAGKLSKTERENRKRERQAARELEAQKKPRHDKPRIEAEDKLKLKATIGHVTFDDTEVWAWYVVAGLSHGFSPVEEIEQAITADAKAYASLVGRRLRIRSTTRPYSVRQWAKDTYDDARASGAPVDAFGRVYLPESQRHMQQRSFSEKWVMLGVRISTFRKFGRDPLRELAALRETVEDIGHALINSSLMATPATTEDMEWLLRRSIALGVPMPRVGVTADYERDDIAELTASADWTAEPLTKHLTVTASVPDAKDRIKMEVAVLALGRLSDQAIPQETQTGWMQRTDRLGFPVEWVATIDVIPEQKTQSWIRGRMDIIRDQMKHYVDEHQIAPPASLNRHMAIATDIQTQLDSDHQGTAIRTVGWYRVAVSAPDETLLKERVAKLRAVYGSRAELVEVPNQYHTAREFIPNEPVATGAHKRRMSVTTLAAAIPQGTAEVGDRCGVTLGYTAGSAMRAVAWNTHWDMELRDRSGLLLIAGGLGSGKTNLMGWIIVQSALSGVQWSVLDPSDRLGRLCDLPELKEHARYINLMKGRAGELSPYRVVAEPRREHFETEEEWLREVSDAQGTRLSLMKDILNSFLDKDLRDGNTATLLTRALADVPPLRESSPTDVLDVLDRIAEQQAHTDLSEGHRVRARDLSIEYRRLATTPIGKLIFPPAGSPPLDDADDDKLLNVYTLNGMAIPSAKSIASGNIDERSRLSMSIMTLAAWLVQSRIYLGNPHRRKGLGIDEGKTITTIDAGKNLITKTATDSRKFNLRAILCSQNVTHFDVDSDSEDSLSNLVGAAMIGHTEGDNEARAALKVLGAPVGQGYEAILKTLRPQSKRREEIKHDLDGNLSMRTTKDNKPRHFIFSDGRNTERIVIDMDSMPHVKEALNSRPKSYAEAGAPTGSTPDGQAGEAAA</sequence>
<dbReference type="EMBL" id="JYJB01000002">
    <property type="protein sequence ID" value="KJL49557.1"/>
    <property type="molecule type" value="Genomic_DNA"/>
</dbReference>
<dbReference type="AlphaFoldDB" id="A0A0M2HS22"/>
<feature type="compositionally biased region" description="Basic and acidic residues" evidence="1">
    <location>
        <begin position="53"/>
        <end position="74"/>
    </location>
</feature>
<keyword evidence="3" id="KW-1185">Reference proteome</keyword>
<dbReference type="OrthoDB" id="3885223at2"/>
<reference evidence="2 3" key="1">
    <citation type="submission" date="2015-02" db="EMBL/GenBank/DDBJ databases">
        <title>Draft genome sequences of ten Microbacterium spp. with emphasis on heavy metal contaminated environments.</title>
        <authorList>
            <person name="Corretto E."/>
        </authorList>
    </citation>
    <scope>NUCLEOTIDE SEQUENCE [LARGE SCALE GENOMIC DNA]</scope>
    <source>
        <strain evidence="2 3">SA35</strain>
    </source>
</reference>
<evidence type="ECO:0000256" key="1">
    <source>
        <dbReference type="SAM" id="MobiDB-lite"/>
    </source>
</evidence>
<feature type="region of interest" description="Disordered" evidence="1">
    <location>
        <begin position="922"/>
        <end position="950"/>
    </location>
</feature>
<gene>
    <name evidence="2" type="ORF">RS84_00031</name>
</gene>
<accession>A0A0M2HS22</accession>
<protein>
    <submittedName>
        <fullName evidence="2">AAA-like domain protein</fullName>
    </submittedName>
</protein>
<dbReference type="RefSeq" id="WP_045255736.1">
    <property type="nucleotide sequence ID" value="NZ_JYJB01000002.1"/>
</dbReference>
<organism evidence="2 3">
    <name type="scientific">Microbacterium hydrocarbonoxydans</name>
    <dbReference type="NCBI Taxonomy" id="273678"/>
    <lineage>
        <taxon>Bacteria</taxon>
        <taxon>Bacillati</taxon>
        <taxon>Actinomycetota</taxon>
        <taxon>Actinomycetes</taxon>
        <taxon>Micrococcales</taxon>
        <taxon>Microbacteriaceae</taxon>
        <taxon>Microbacterium</taxon>
    </lineage>
</organism>
<dbReference type="STRING" id="273678.RS84_00031"/>
<feature type="region of interest" description="Disordered" evidence="1">
    <location>
        <begin position="43"/>
        <end position="85"/>
    </location>
</feature>
<evidence type="ECO:0000313" key="2">
    <source>
        <dbReference type="EMBL" id="KJL49557.1"/>
    </source>
</evidence>
<dbReference type="InterPro" id="IPR027417">
    <property type="entry name" value="P-loop_NTPase"/>
</dbReference>
<dbReference type="Proteomes" id="UP000033900">
    <property type="component" value="Unassembled WGS sequence"/>
</dbReference>
<name>A0A0M2HS22_9MICO</name>
<proteinExistence type="predicted"/>
<dbReference type="Gene3D" id="3.40.50.300">
    <property type="entry name" value="P-loop containing nucleotide triphosphate hydrolases"/>
    <property type="match status" value="1"/>
</dbReference>
<dbReference type="SUPFAM" id="SSF52540">
    <property type="entry name" value="P-loop containing nucleoside triphosphate hydrolases"/>
    <property type="match status" value="1"/>
</dbReference>